<evidence type="ECO:0000256" key="1">
    <source>
        <dbReference type="SAM" id="MobiDB-lite"/>
    </source>
</evidence>
<feature type="region of interest" description="Disordered" evidence="1">
    <location>
        <begin position="1"/>
        <end position="28"/>
    </location>
</feature>
<feature type="compositionally biased region" description="Low complexity" evidence="1">
    <location>
        <begin position="10"/>
        <end position="22"/>
    </location>
</feature>
<dbReference type="EMBL" id="BAAAQD010000011">
    <property type="protein sequence ID" value="GAA1530023.1"/>
    <property type="molecule type" value="Genomic_DNA"/>
</dbReference>
<reference evidence="2 3" key="1">
    <citation type="journal article" date="2019" name="Int. J. Syst. Evol. Microbiol.">
        <title>The Global Catalogue of Microorganisms (GCM) 10K type strain sequencing project: providing services to taxonomists for standard genome sequencing and annotation.</title>
        <authorList>
            <consortium name="The Broad Institute Genomics Platform"/>
            <consortium name="The Broad Institute Genome Sequencing Center for Infectious Disease"/>
            <person name="Wu L."/>
            <person name="Ma J."/>
        </authorList>
    </citation>
    <scope>NUCLEOTIDE SEQUENCE [LARGE SCALE GENOMIC DNA]</scope>
    <source>
        <strain evidence="2 3">JCM 15933</strain>
    </source>
</reference>
<sequence>MRGVLHRRGPAAAGRALPGAAARRGEDRKYHDRPYDVIDAGRYAAALHDAISDPALRKLPPVGGIDQYVDNTDLLCTPALRRAVAAAVLGSR</sequence>
<proteinExistence type="predicted"/>
<name>A0ABN2AZV5_9ACTN</name>
<evidence type="ECO:0000313" key="2">
    <source>
        <dbReference type="EMBL" id="GAA1530023.1"/>
    </source>
</evidence>
<protein>
    <submittedName>
        <fullName evidence="2">Uncharacterized protein</fullName>
    </submittedName>
</protein>
<organism evidence="2 3">
    <name type="scientific">Dactylosporangium maewongense</name>
    <dbReference type="NCBI Taxonomy" id="634393"/>
    <lineage>
        <taxon>Bacteria</taxon>
        <taxon>Bacillati</taxon>
        <taxon>Actinomycetota</taxon>
        <taxon>Actinomycetes</taxon>
        <taxon>Micromonosporales</taxon>
        <taxon>Micromonosporaceae</taxon>
        <taxon>Dactylosporangium</taxon>
    </lineage>
</organism>
<keyword evidence="3" id="KW-1185">Reference proteome</keyword>
<dbReference type="Proteomes" id="UP001501470">
    <property type="component" value="Unassembled WGS sequence"/>
</dbReference>
<gene>
    <name evidence="2" type="ORF">GCM10009827_054220</name>
</gene>
<comment type="caution">
    <text evidence="2">The sequence shown here is derived from an EMBL/GenBank/DDBJ whole genome shotgun (WGS) entry which is preliminary data.</text>
</comment>
<evidence type="ECO:0000313" key="3">
    <source>
        <dbReference type="Proteomes" id="UP001501470"/>
    </source>
</evidence>
<accession>A0ABN2AZV5</accession>